<evidence type="ECO:0000313" key="3">
    <source>
        <dbReference type="EMBL" id="EEH05930.1"/>
    </source>
</evidence>
<dbReference type="PROSITE" id="PS50206">
    <property type="entry name" value="RHODANESE_3"/>
    <property type="match status" value="1"/>
</dbReference>
<dbReference type="VEuPathDB" id="FungiDB:I7I50_06565"/>
<dbReference type="HOGENOM" id="CLU_089574_0_0_1"/>
<feature type="region of interest" description="Disordered" evidence="1">
    <location>
        <begin position="111"/>
        <end position="133"/>
    </location>
</feature>
<sequence length="255" mass="27237">MSVARSLPSSLPSSSAPRLAGQFLRTRTSTTAPSQLLTTGPSRRQAALLPLPSPLRRGVAATAGWFQVANGSSWIQSGRRDTATRRFSTAGKIAEAKAEFKRYGFEEITASLPTTSTSSTSTNTNTTTTPPPILIDVREPAELRATGIIPTAQNIPIGTHPDALFLPPDEFLTRFGFAKPKAKESSSSSSSSSSPGEGEKPDIVFYCKAGVRARAMAALAVQAGYHPRRLGVYDGSWLDWEKKGGPVEKWEGEGE</sequence>
<dbReference type="RefSeq" id="XP_045286411.1">
    <property type="nucleotide sequence ID" value="XM_045433243.1"/>
</dbReference>
<proteinExistence type="predicted"/>
<evidence type="ECO:0000313" key="4">
    <source>
        <dbReference type="Proteomes" id="UP000001631"/>
    </source>
</evidence>
<dbReference type="GO" id="GO:0005739">
    <property type="term" value="C:mitochondrion"/>
    <property type="evidence" value="ECO:0007669"/>
    <property type="project" value="TreeGrafter"/>
</dbReference>
<dbReference type="InterPro" id="IPR001763">
    <property type="entry name" value="Rhodanese-like_dom"/>
</dbReference>
<accession>C0NSR4</accession>
<dbReference type="Gene3D" id="3.40.250.10">
    <property type="entry name" value="Rhodanese-like domain"/>
    <property type="match status" value="1"/>
</dbReference>
<dbReference type="EMBL" id="GG663370">
    <property type="protein sequence ID" value="EEH05930.1"/>
    <property type="molecule type" value="Genomic_DNA"/>
</dbReference>
<dbReference type="Proteomes" id="UP000001631">
    <property type="component" value="Unassembled WGS sequence"/>
</dbReference>
<keyword evidence="4" id="KW-1185">Reference proteome</keyword>
<dbReference type="InParanoid" id="C0NSR4"/>
<dbReference type="PANTHER" id="PTHR44086">
    <property type="entry name" value="THIOSULFATE SULFURTRANSFERASE RDL2, MITOCHONDRIAL-RELATED"/>
    <property type="match status" value="1"/>
</dbReference>
<feature type="compositionally biased region" description="Low complexity" evidence="1">
    <location>
        <begin position="113"/>
        <end position="128"/>
    </location>
</feature>
<dbReference type="AlphaFoldDB" id="C0NSR4"/>
<feature type="domain" description="Rhodanese" evidence="2">
    <location>
        <begin position="128"/>
        <end position="249"/>
    </location>
</feature>
<dbReference type="Pfam" id="PF00581">
    <property type="entry name" value="Rhodanese"/>
    <property type="match status" value="1"/>
</dbReference>
<evidence type="ECO:0000259" key="2">
    <source>
        <dbReference type="PROSITE" id="PS50206"/>
    </source>
</evidence>
<protein>
    <submittedName>
        <fullName evidence="3">Rhodanese domain-containing protein</fullName>
    </submittedName>
</protein>
<organism evidence="3 4">
    <name type="scientific">Ajellomyces capsulatus (strain G186AR / H82 / ATCC MYA-2454 / RMSCC 2432)</name>
    <name type="common">Darling's disease fungus</name>
    <name type="synonym">Histoplasma capsulatum</name>
    <dbReference type="NCBI Taxonomy" id="447093"/>
    <lineage>
        <taxon>Eukaryota</taxon>
        <taxon>Fungi</taxon>
        <taxon>Dikarya</taxon>
        <taxon>Ascomycota</taxon>
        <taxon>Pezizomycotina</taxon>
        <taxon>Eurotiomycetes</taxon>
        <taxon>Eurotiomycetidae</taxon>
        <taxon>Onygenales</taxon>
        <taxon>Ajellomycetaceae</taxon>
        <taxon>Histoplasma</taxon>
    </lineage>
</organism>
<dbReference type="GeneID" id="69039210"/>
<evidence type="ECO:0000256" key="1">
    <source>
        <dbReference type="SAM" id="MobiDB-lite"/>
    </source>
</evidence>
<dbReference type="SUPFAM" id="SSF52821">
    <property type="entry name" value="Rhodanese/Cell cycle control phosphatase"/>
    <property type="match status" value="1"/>
</dbReference>
<dbReference type="InterPro" id="IPR036873">
    <property type="entry name" value="Rhodanese-like_dom_sf"/>
</dbReference>
<dbReference type="STRING" id="447093.C0NSR4"/>
<gene>
    <name evidence="3" type="ORF">HCBG_06194</name>
</gene>
<dbReference type="SMART" id="SM00450">
    <property type="entry name" value="RHOD"/>
    <property type="match status" value="1"/>
</dbReference>
<dbReference type="GO" id="GO:0004792">
    <property type="term" value="F:thiosulfate-cyanide sulfurtransferase activity"/>
    <property type="evidence" value="ECO:0007669"/>
    <property type="project" value="TreeGrafter"/>
</dbReference>
<reference evidence="3" key="1">
    <citation type="submission" date="2009-02" db="EMBL/GenBank/DDBJ databases">
        <title>The Genome Sequence of Ajellomyces capsulatus strain G186AR.</title>
        <authorList>
            <consortium name="The Broad Institute Genome Sequencing Platform"/>
            <person name="Champion M."/>
            <person name="Cuomo C."/>
            <person name="Ma L.-J."/>
            <person name="Henn M.R."/>
            <person name="Sil A."/>
            <person name="Goldman B."/>
            <person name="Young S.K."/>
            <person name="Kodira C.D."/>
            <person name="Zeng Q."/>
            <person name="Koehrsen M."/>
            <person name="Alvarado L."/>
            <person name="Berlin A."/>
            <person name="Borenstein D."/>
            <person name="Chen Z."/>
            <person name="Engels R."/>
            <person name="Freedman E."/>
            <person name="Gellesch M."/>
            <person name="Goldberg J."/>
            <person name="Griggs A."/>
            <person name="Gujja S."/>
            <person name="Heiman D."/>
            <person name="Hepburn T."/>
            <person name="Howarth C."/>
            <person name="Jen D."/>
            <person name="Larson L."/>
            <person name="Lewis B."/>
            <person name="Mehta T."/>
            <person name="Park D."/>
            <person name="Pearson M."/>
            <person name="Roberts A."/>
            <person name="Saif S."/>
            <person name="Shea T."/>
            <person name="Shenoy N."/>
            <person name="Sisk P."/>
            <person name="Stolte C."/>
            <person name="Sykes S."/>
            <person name="Walk T."/>
            <person name="White J."/>
            <person name="Yandava C."/>
            <person name="Klein B."/>
            <person name="McEwen J.G."/>
            <person name="Puccia R."/>
            <person name="Goldman G.H."/>
            <person name="Felipe M.S."/>
            <person name="Nino-Vega G."/>
            <person name="San-Blas G."/>
            <person name="Taylor J."/>
            <person name="Mendoza L."/>
            <person name="Galagan J."/>
            <person name="Nusbaum C."/>
            <person name="Birren B."/>
        </authorList>
    </citation>
    <scope>NUCLEOTIDE SEQUENCE</scope>
    <source>
        <strain evidence="3">G186AR</strain>
    </source>
</reference>
<name>C0NSR4_AJECG</name>
<dbReference type="PANTHER" id="PTHR44086:SF10">
    <property type="entry name" value="THIOSULFATE SULFURTRANSFERASE_RHODANESE-LIKE DOMAIN-CONTAINING PROTEIN 3"/>
    <property type="match status" value="1"/>
</dbReference>